<accession>A0A927MTA9</accession>
<evidence type="ECO:0000313" key="1">
    <source>
        <dbReference type="EMBL" id="MBE1557004.1"/>
    </source>
</evidence>
<evidence type="ECO:0000313" key="2">
    <source>
        <dbReference type="Proteomes" id="UP000658225"/>
    </source>
</evidence>
<evidence type="ECO:0008006" key="3">
    <source>
        <dbReference type="Google" id="ProtNLM"/>
    </source>
</evidence>
<sequence>MNKFEIIIEEFDSQYEANKGVNEFIRDCADTNIEVLEITSHMTAIGKNITYVFIYKVALK</sequence>
<comment type="caution">
    <text evidence="1">The sequence shown here is derived from an EMBL/GenBank/DDBJ whole genome shotgun (WGS) entry which is preliminary data.</text>
</comment>
<proteinExistence type="predicted"/>
<reference evidence="1" key="1">
    <citation type="submission" date="2020-10" db="EMBL/GenBank/DDBJ databases">
        <title>Genomic Encyclopedia of Type Strains, Phase IV (KMG-IV): sequencing the most valuable type-strain genomes for metagenomic binning, comparative biology and taxonomic classification.</title>
        <authorList>
            <person name="Goeker M."/>
        </authorList>
    </citation>
    <scope>NUCLEOTIDE SEQUENCE</scope>
    <source>
        <strain evidence="1">DSM 13886</strain>
    </source>
</reference>
<name>A0A927MTA9_9BACL</name>
<dbReference type="EMBL" id="JADBEL010000044">
    <property type="protein sequence ID" value="MBE1557004.1"/>
    <property type="molecule type" value="Genomic_DNA"/>
</dbReference>
<protein>
    <recommendedName>
        <fullName evidence="3">Sporulation protein Cse60</fullName>
    </recommendedName>
</protein>
<dbReference type="RefSeq" id="WP_192600594.1">
    <property type="nucleotide sequence ID" value="NZ_JADBEL010000044.1"/>
</dbReference>
<organism evidence="1 2">
    <name type="scientific">Sporosarcina limicola</name>
    <dbReference type="NCBI Taxonomy" id="34101"/>
    <lineage>
        <taxon>Bacteria</taxon>
        <taxon>Bacillati</taxon>
        <taxon>Bacillota</taxon>
        <taxon>Bacilli</taxon>
        <taxon>Bacillales</taxon>
        <taxon>Caryophanaceae</taxon>
        <taxon>Sporosarcina</taxon>
    </lineage>
</organism>
<gene>
    <name evidence="1" type="ORF">H4683_004130</name>
</gene>
<dbReference type="AlphaFoldDB" id="A0A927MTA9"/>
<keyword evidence="2" id="KW-1185">Reference proteome</keyword>
<dbReference type="Proteomes" id="UP000658225">
    <property type="component" value="Unassembled WGS sequence"/>
</dbReference>